<organism evidence="13 14">
    <name type="scientific">Heterostelium pallidum (strain ATCC 26659 / Pp 5 / PN500)</name>
    <name type="common">Cellular slime mold</name>
    <name type="synonym">Polysphondylium pallidum</name>
    <dbReference type="NCBI Taxonomy" id="670386"/>
    <lineage>
        <taxon>Eukaryota</taxon>
        <taxon>Amoebozoa</taxon>
        <taxon>Evosea</taxon>
        <taxon>Eumycetozoa</taxon>
        <taxon>Dictyostelia</taxon>
        <taxon>Acytosteliales</taxon>
        <taxon>Acytosteliaceae</taxon>
        <taxon>Heterostelium</taxon>
    </lineage>
</organism>
<evidence type="ECO:0000256" key="3">
    <source>
        <dbReference type="ARBA" id="ARBA00015203"/>
    </source>
</evidence>
<feature type="domain" description="E2 binding" evidence="12">
    <location>
        <begin position="355"/>
        <end position="437"/>
    </location>
</feature>
<keyword evidence="5 10" id="KW-0547">Nucleotide-binding</keyword>
<evidence type="ECO:0000313" key="14">
    <source>
        <dbReference type="Proteomes" id="UP000001396"/>
    </source>
</evidence>
<dbReference type="UniPathway" id="UPA00885"/>
<dbReference type="Pfam" id="PF08825">
    <property type="entry name" value="E2_bind"/>
    <property type="match status" value="1"/>
</dbReference>
<dbReference type="GO" id="GO:0005524">
    <property type="term" value="F:ATP binding"/>
    <property type="evidence" value="ECO:0007669"/>
    <property type="project" value="UniProtKB-UniRule"/>
</dbReference>
<name>D3AWC6_HETP5</name>
<evidence type="ECO:0000313" key="13">
    <source>
        <dbReference type="EMBL" id="EFA86599.1"/>
    </source>
</evidence>
<evidence type="ECO:0000256" key="1">
    <source>
        <dbReference type="ARBA" id="ARBA00005032"/>
    </source>
</evidence>
<evidence type="ECO:0000256" key="4">
    <source>
        <dbReference type="ARBA" id="ARBA00022598"/>
    </source>
</evidence>
<dbReference type="InterPro" id="IPR014929">
    <property type="entry name" value="E2-binding"/>
</dbReference>
<dbReference type="PANTHER" id="PTHR10953">
    <property type="entry name" value="UBIQUITIN-ACTIVATING ENZYME E1"/>
    <property type="match status" value="1"/>
</dbReference>
<dbReference type="PANTHER" id="PTHR10953:SF6">
    <property type="entry name" value="NEDD8-ACTIVATING ENZYME E1 CATALYTIC SUBUNIT"/>
    <property type="match status" value="1"/>
</dbReference>
<dbReference type="SUPFAM" id="SSF69572">
    <property type="entry name" value="Activating enzymes of the ubiquitin-like proteins"/>
    <property type="match status" value="1"/>
</dbReference>
<keyword evidence="4 10" id="KW-0436">Ligase</keyword>
<dbReference type="GO" id="GO:0045116">
    <property type="term" value="P:protein neddylation"/>
    <property type="evidence" value="ECO:0007669"/>
    <property type="project" value="UniProtKB-UniRule"/>
</dbReference>
<comment type="catalytic activity">
    <reaction evidence="9 10">
        <text>ATP + [NEDD8 protein] + [E1 NEDD8-activating enzyme]-L-cysteine = AMP + diphosphate + [E1 NEDD8-activating enzyme]-S-[NEDD8 protein]-yl-L-cysteine.</text>
        <dbReference type="EC" id="6.2.1.64"/>
    </reaction>
</comment>
<dbReference type="InterPro" id="IPR035985">
    <property type="entry name" value="Ubiquitin-activating_enz"/>
</dbReference>
<proteinExistence type="inferred from homology"/>
<dbReference type="InterPro" id="IPR045886">
    <property type="entry name" value="ThiF/MoeB/HesA"/>
</dbReference>
<comment type="function">
    <text evidence="10">Catalytic subunit of the dimeric E1 enzyme, which activates NEDD8.</text>
</comment>
<dbReference type="GO" id="GO:0019781">
    <property type="term" value="F:NEDD8 activating enzyme activity"/>
    <property type="evidence" value="ECO:0007669"/>
    <property type="project" value="UniProtKB-UniRule"/>
</dbReference>
<dbReference type="InterPro" id="IPR030468">
    <property type="entry name" value="Uba3_N"/>
</dbReference>
<protein>
    <recommendedName>
        <fullName evidence="3 10">NEDD8-activating enzyme E1 catalytic subunit</fullName>
        <ecNumber evidence="8 10">6.2.1.64</ecNumber>
    </recommendedName>
</protein>
<comment type="pathway">
    <text evidence="1 10">Protein modification; protein neddylation.</text>
</comment>
<dbReference type="EMBL" id="ADBJ01000002">
    <property type="protein sequence ID" value="EFA86599.1"/>
    <property type="molecule type" value="Genomic_DNA"/>
</dbReference>
<dbReference type="AlphaFoldDB" id="D3AWC6"/>
<dbReference type="Gene3D" id="3.40.50.720">
    <property type="entry name" value="NAD(P)-binding Rossmann-like Domain"/>
    <property type="match status" value="1"/>
</dbReference>
<evidence type="ECO:0000256" key="5">
    <source>
        <dbReference type="ARBA" id="ARBA00022741"/>
    </source>
</evidence>
<dbReference type="RefSeq" id="XP_020438704.1">
    <property type="nucleotide sequence ID" value="XM_020571430.1"/>
</dbReference>
<dbReference type="SMART" id="SM01181">
    <property type="entry name" value="E2_bind"/>
    <property type="match status" value="1"/>
</dbReference>
<evidence type="ECO:0000256" key="7">
    <source>
        <dbReference type="ARBA" id="ARBA00022840"/>
    </source>
</evidence>
<dbReference type="GO" id="GO:0005634">
    <property type="term" value="C:nucleus"/>
    <property type="evidence" value="ECO:0007669"/>
    <property type="project" value="TreeGrafter"/>
</dbReference>
<evidence type="ECO:0000256" key="6">
    <source>
        <dbReference type="ARBA" id="ARBA00022786"/>
    </source>
</evidence>
<dbReference type="FunCoup" id="D3AWC6">
    <property type="interactions" value="1146"/>
</dbReference>
<dbReference type="Gene3D" id="3.10.290.20">
    <property type="entry name" value="Ubiquitin-like 2 activating enzyme e1b. Chain: B, domain 3"/>
    <property type="match status" value="1"/>
</dbReference>
<feature type="region of interest" description="Disordered" evidence="11">
    <location>
        <begin position="445"/>
        <end position="470"/>
    </location>
</feature>
<evidence type="ECO:0000256" key="11">
    <source>
        <dbReference type="SAM" id="MobiDB-lite"/>
    </source>
</evidence>
<dbReference type="GeneID" id="31355934"/>
<dbReference type="Proteomes" id="UP000001396">
    <property type="component" value="Unassembled WGS sequence"/>
</dbReference>
<feature type="compositionally biased region" description="Polar residues" evidence="11">
    <location>
        <begin position="455"/>
        <end position="465"/>
    </location>
</feature>
<dbReference type="InterPro" id="IPR023318">
    <property type="entry name" value="Ub_act_enz_dom_a_sf"/>
</dbReference>
<reference evidence="13 14" key="1">
    <citation type="journal article" date="2011" name="Genome Res.">
        <title>Phylogeny-wide analysis of social amoeba genomes highlights ancient origins for complex intercellular communication.</title>
        <authorList>
            <person name="Heidel A.J."/>
            <person name="Lawal H.M."/>
            <person name="Felder M."/>
            <person name="Schilde C."/>
            <person name="Helps N.R."/>
            <person name="Tunggal B."/>
            <person name="Rivero F."/>
            <person name="John U."/>
            <person name="Schleicher M."/>
            <person name="Eichinger L."/>
            <person name="Platzer M."/>
            <person name="Noegel A.A."/>
            <person name="Schaap P."/>
            <person name="Gloeckner G."/>
        </authorList>
    </citation>
    <scope>NUCLEOTIDE SEQUENCE [LARGE SCALE GENOMIC DNA]</scope>
    <source>
        <strain evidence="14">ATCC 26659 / Pp 5 / PN500</strain>
    </source>
</reference>
<evidence type="ECO:0000256" key="8">
    <source>
        <dbReference type="ARBA" id="ARBA00023624"/>
    </source>
</evidence>
<comment type="similarity">
    <text evidence="2 10">Belongs to the ubiquitin-activating E1 family. UBA3 subfamily.</text>
</comment>
<keyword evidence="7 10" id="KW-0067">ATP-binding</keyword>
<comment type="caution">
    <text evidence="13">The sequence shown here is derived from an EMBL/GenBank/DDBJ whole genome shotgun (WGS) entry which is preliminary data.</text>
</comment>
<sequence>METSYTDIEGRWSDIDKVIKRTGPFVAPDFQPDTNDSPSIKTALQNDFKILVIGAGGLGCELLKNLALSGFRNIDVIDMDTIDVSNLNRQFLFRRKDVGKSKAEVAAAFINQRVAGCKVTPYKCKIQDKDEDYYRQFKLIIAGLDSIEARRWINGLLVNLVVTDTDGNIDPLTIIPLIDGGTEGFKGQARVILPRISSCFECSLESFPPQTTYAICTIANTPRVPEHCIQWALIFGLPDAAIPKPFDPKVFDNDNPVHMTWLYETAKKRAEDHNINGVTYKLTQGVAKNIIPAIASTNAIIAAACCNEAFKICTDSSGYLDNYMMYNGQQSVYTYTFNYEVKEGCAVCGSNIVSYEVSPKTLLSTFLEDISKDSRFQFKKPSLRCNGRNLYMQGLLHQSTVPNLEKSLEDLQVGEGDEITITDPSLPVSITSIILLIYHDVESESEEETTTTSTNSFTPSVNNQEVPREKVWEKYAKRSRERTDHRTDQNQCRKLINQILKEYKAGSHVSIEEVRAKAIEAQTKKIQSYFDNEFQTNVSIKA</sequence>
<keyword evidence="14" id="KW-1185">Reference proteome</keyword>
<dbReference type="FunFam" id="1.10.10.520:FF:000001">
    <property type="entry name" value="NEDD8-activating enzyme E1 catalytic subunit"/>
    <property type="match status" value="1"/>
</dbReference>
<dbReference type="STRING" id="670386.D3AWC6"/>
<dbReference type="Pfam" id="PF00899">
    <property type="entry name" value="ThiF"/>
    <property type="match status" value="1"/>
</dbReference>
<dbReference type="GO" id="GO:0005737">
    <property type="term" value="C:cytoplasm"/>
    <property type="evidence" value="ECO:0007669"/>
    <property type="project" value="TreeGrafter"/>
</dbReference>
<evidence type="ECO:0000256" key="10">
    <source>
        <dbReference type="RuleBase" id="RU368009"/>
    </source>
</evidence>
<gene>
    <name evidence="13" type="primary">ube1c</name>
    <name evidence="13" type="ORF">PPL_00400</name>
</gene>
<accession>D3AWC6</accession>
<dbReference type="Gene3D" id="1.10.10.520">
    <property type="entry name" value="Ubiquitin activating enzymes (Uba3). Chain: B, domain 2"/>
    <property type="match status" value="1"/>
</dbReference>
<dbReference type="EC" id="6.2.1.64" evidence="8 10"/>
<dbReference type="InParanoid" id="D3AWC6"/>
<dbReference type="InterPro" id="IPR000594">
    <property type="entry name" value="ThiF_NAD_FAD-bd"/>
</dbReference>
<keyword evidence="6 10" id="KW-0833">Ubl conjugation pathway</keyword>
<dbReference type="CDD" id="cd01488">
    <property type="entry name" value="Uba3_RUB"/>
    <property type="match status" value="1"/>
</dbReference>
<evidence type="ECO:0000256" key="9">
    <source>
        <dbReference type="ARBA" id="ARBA00024626"/>
    </source>
</evidence>
<evidence type="ECO:0000259" key="12">
    <source>
        <dbReference type="SMART" id="SM01181"/>
    </source>
</evidence>
<evidence type="ECO:0000256" key="2">
    <source>
        <dbReference type="ARBA" id="ARBA00006310"/>
    </source>
</evidence>